<dbReference type="OrthoDB" id="76388at2759"/>
<accession>A0A316ZEV7</accession>
<evidence type="ECO:0000256" key="5">
    <source>
        <dbReference type="ARBA" id="ARBA00023295"/>
    </source>
</evidence>
<feature type="region of interest" description="Disordered" evidence="9">
    <location>
        <begin position="20"/>
        <end position="55"/>
    </location>
</feature>
<dbReference type="STRING" id="58919.A0A316ZEV7"/>
<comment type="similarity">
    <text evidence="8">Belongs to the glycosyl hydrolase 18 family.</text>
</comment>
<dbReference type="AlphaFoldDB" id="A0A316ZEV7"/>
<evidence type="ECO:0000256" key="1">
    <source>
        <dbReference type="ARBA" id="ARBA00000822"/>
    </source>
</evidence>
<dbReference type="SUPFAM" id="SSF51445">
    <property type="entry name" value="(Trans)glycosidases"/>
    <property type="match status" value="1"/>
</dbReference>
<evidence type="ECO:0000259" key="10">
    <source>
        <dbReference type="PROSITE" id="PS51910"/>
    </source>
</evidence>
<dbReference type="PANTHER" id="PTHR11177">
    <property type="entry name" value="CHITINASE"/>
    <property type="match status" value="1"/>
</dbReference>
<evidence type="ECO:0000256" key="9">
    <source>
        <dbReference type="SAM" id="MobiDB-lite"/>
    </source>
</evidence>
<feature type="domain" description="GH18" evidence="10">
    <location>
        <begin position="69"/>
        <end position="437"/>
    </location>
</feature>
<dbReference type="SUPFAM" id="SSF54556">
    <property type="entry name" value="Chitinase insertion domain"/>
    <property type="match status" value="1"/>
</dbReference>
<dbReference type="PROSITE" id="PS51910">
    <property type="entry name" value="GH18_2"/>
    <property type="match status" value="1"/>
</dbReference>
<reference evidence="11 12" key="1">
    <citation type="journal article" date="2018" name="Mol. Biol. Evol.">
        <title>Broad Genomic Sampling Reveals a Smut Pathogenic Ancestry of the Fungal Clade Ustilaginomycotina.</title>
        <authorList>
            <person name="Kijpornyongpan T."/>
            <person name="Mondo S.J."/>
            <person name="Barry K."/>
            <person name="Sandor L."/>
            <person name="Lee J."/>
            <person name="Lipzen A."/>
            <person name="Pangilinan J."/>
            <person name="LaButti K."/>
            <person name="Hainaut M."/>
            <person name="Henrissat B."/>
            <person name="Grigoriev I.V."/>
            <person name="Spatafora J.W."/>
            <person name="Aime M.C."/>
        </authorList>
    </citation>
    <scope>NUCLEOTIDE SEQUENCE [LARGE SCALE GENOMIC DNA]</scope>
    <source>
        <strain evidence="11 12">MCA 4186</strain>
    </source>
</reference>
<gene>
    <name evidence="11" type="ORF">FA09DRAFT_305112</name>
</gene>
<name>A0A316ZEV7_9BASI</name>
<dbReference type="Pfam" id="PF00704">
    <property type="entry name" value="Glyco_hydro_18"/>
    <property type="match status" value="1"/>
</dbReference>
<dbReference type="GO" id="GO:0008843">
    <property type="term" value="F:endochitinase activity"/>
    <property type="evidence" value="ECO:0007669"/>
    <property type="project" value="UniProtKB-EC"/>
</dbReference>
<protein>
    <recommendedName>
        <fullName evidence="10">GH18 domain-containing protein</fullName>
    </recommendedName>
</protein>
<dbReference type="InterPro" id="IPR017853">
    <property type="entry name" value="GH"/>
</dbReference>
<evidence type="ECO:0000256" key="7">
    <source>
        <dbReference type="RuleBase" id="RU000489"/>
    </source>
</evidence>
<dbReference type="GeneID" id="37268039"/>
<dbReference type="GO" id="GO:0005576">
    <property type="term" value="C:extracellular region"/>
    <property type="evidence" value="ECO:0007669"/>
    <property type="project" value="TreeGrafter"/>
</dbReference>
<dbReference type="RefSeq" id="XP_025600328.1">
    <property type="nucleotide sequence ID" value="XM_025740493.1"/>
</dbReference>
<dbReference type="PROSITE" id="PS01095">
    <property type="entry name" value="GH18_1"/>
    <property type="match status" value="1"/>
</dbReference>
<dbReference type="CDD" id="cd06548">
    <property type="entry name" value="GH18_chitinase"/>
    <property type="match status" value="1"/>
</dbReference>
<dbReference type="Gene3D" id="3.10.50.10">
    <property type="match status" value="1"/>
</dbReference>
<dbReference type="Gene3D" id="3.20.20.80">
    <property type="entry name" value="Glycosidases"/>
    <property type="match status" value="1"/>
</dbReference>
<dbReference type="SMART" id="SM00636">
    <property type="entry name" value="Glyco_18"/>
    <property type="match status" value="1"/>
</dbReference>
<evidence type="ECO:0000256" key="3">
    <source>
        <dbReference type="ARBA" id="ARBA00023024"/>
    </source>
</evidence>
<dbReference type="InterPro" id="IPR001579">
    <property type="entry name" value="Glyco_hydro_18_chit_AS"/>
</dbReference>
<dbReference type="InterPro" id="IPR011583">
    <property type="entry name" value="Chitinase_II/V-like_cat"/>
</dbReference>
<evidence type="ECO:0000256" key="8">
    <source>
        <dbReference type="RuleBase" id="RU004453"/>
    </source>
</evidence>
<evidence type="ECO:0000313" key="11">
    <source>
        <dbReference type="EMBL" id="PWO00050.1"/>
    </source>
</evidence>
<evidence type="ECO:0000256" key="4">
    <source>
        <dbReference type="ARBA" id="ARBA00023277"/>
    </source>
</evidence>
<evidence type="ECO:0000256" key="2">
    <source>
        <dbReference type="ARBA" id="ARBA00022801"/>
    </source>
</evidence>
<evidence type="ECO:0000313" key="12">
    <source>
        <dbReference type="Proteomes" id="UP000245946"/>
    </source>
</evidence>
<feature type="compositionally biased region" description="Low complexity" evidence="9">
    <location>
        <begin position="33"/>
        <end position="55"/>
    </location>
</feature>
<sequence length="459" mass="49993">MGLGSKLKGLGDRVQAELGVGASSGGVPHGGYQQQAWQPPPQQQGAAWQSPQQQVQQAFAPYNPIRHGKVHGGYFTSWSIYPPRNFTPAELPYADLTHIFYAFADVNPTNGTVFLVDPWADEQTPFDSPAPEDELRGNFGRLLRAKREHRTTKVSISVGGWTFKDHFAPVACDAKKRAEFVRSALTLLEDYGLDGIDIDWEYPENGKEASDFVLLLREMRAGLDAHAAYKGEPRYLLTIASPAGEKKLKLLRVREMDEVLDLWNVMSYDFAGSWNTTANHQVSCLSGRGHSLLIQMQANLRGPAPSCEATISLFQSMGVSPNKLVLGIPLYGRSFTKCAGAGSSYAGLGKGTAEAGVYDYRALPLPGAVEISDPIGAASCRTPDGEWVTYDSVETAADKAGYVNWAGLAGTFYWDMSGDAVGARSIVQTVRRGLGQLEMSPNHLSFPQSRFANVREGRP</sequence>
<dbReference type="PANTHER" id="PTHR11177:SF317">
    <property type="entry name" value="CHITINASE 12-RELATED"/>
    <property type="match status" value="1"/>
</dbReference>
<keyword evidence="2 7" id="KW-0378">Hydrolase</keyword>
<dbReference type="InterPro" id="IPR001223">
    <property type="entry name" value="Glyco_hydro18_cat"/>
</dbReference>
<dbReference type="InterPro" id="IPR029070">
    <property type="entry name" value="Chitinase_insertion_sf"/>
</dbReference>
<dbReference type="Proteomes" id="UP000245946">
    <property type="component" value="Unassembled WGS sequence"/>
</dbReference>
<comment type="catalytic activity">
    <reaction evidence="1">
        <text>Random endo-hydrolysis of N-acetyl-beta-D-glucosaminide (1-&gt;4)-beta-linkages in chitin and chitodextrins.</text>
        <dbReference type="EC" id="3.2.1.14"/>
    </reaction>
</comment>
<keyword evidence="3" id="KW-0146">Chitin degradation</keyword>
<keyword evidence="5 7" id="KW-0326">Glycosidase</keyword>
<dbReference type="GO" id="GO:0008061">
    <property type="term" value="F:chitin binding"/>
    <property type="evidence" value="ECO:0007669"/>
    <property type="project" value="InterPro"/>
</dbReference>
<keyword evidence="6" id="KW-0624">Polysaccharide degradation</keyword>
<dbReference type="EMBL" id="KZ819286">
    <property type="protein sequence ID" value="PWO00050.1"/>
    <property type="molecule type" value="Genomic_DNA"/>
</dbReference>
<organism evidence="11 12">
    <name type="scientific">Tilletiopsis washingtonensis</name>
    <dbReference type="NCBI Taxonomy" id="58919"/>
    <lineage>
        <taxon>Eukaryota</taxon>
        <taxon>Fungi</taxon>
        <taxon>Dikarya</taxon>
        <taxon>Basidiomycota</taxon>
        <taxon>Ustilaginomycotina</taxon>
        <taxon>Exobasidiomycetes</taxon>
        <taxon>Entylomatales</taxon>
        <taxon>Entylomatales incertae sedis</taxon>
        <taxon>Tilletiopsis</taxon>
    </lineage>
</organism>
<proteinExistence type="inferred from homology"/>
<dbReference type="InterPro" id="IPR050314">
    <property type="entry name" value="Glycosyl_Hydrlase_18"/>
</dbReference>
<keyword evidence="4" id="KW-0119">Carbohydrate metabolism</keyword>
<keyword evidence="12" id="KW-1185">Reference proteome</keyword>
<dbReference type="GO" id="GO:0006032">
    <property type="term" value="P:chitin catabolic process"/>
    <property type="evidence" value="ECO:0007669"/>
    <property type="project" value="UniProtKB-KW"/>
</dbReference>
<dbReference type="GO" id="GO:0000272">
    <property type="term" value="P:polysaccharide catabolic process"/>
    <property type="evidence" value="ECO:0007669"/>
    <property type="project" value="UniProtKB-KW"/>
</dbReference>
<evidence type="ECO:0000256" key="6">
    <source>
        <dbReference type="ARBA" id="ARBA00023326"/>
    </source>
</evidence>